<evidence type="ECO:0000256" key="4">
    <source>
        <dbReference type="ARBA" id="ARBA00022723"/>
    </source>
</evidence>
<keyword evidence="6" id="KW-0408">Iron</keyword>
<comment type="cofactor">
    <cofactor evidence="1">
        <name>heme</name>
        <dbReference type="ChEBI" id="CHEBI:30413"/>
    </cofactor>
</comment>
<comment type="similarity">
    <text evidence="2">Belongs to the cytochrome P450 family.</text>
</comment>
<evidence type="ECO:0000256" key="1">
    <source>
        <dbReference type="ARBA" id="ARBA00001971"/>
    </source>
</evidence>
<comment type="caution">
    <text evidence="8">The sequence shown here is derived from an EMBL/GenBank/DDBJ whole genome shotgun (WGS) entry which is preliminary data.</text>
</comment>
<name>A0A7J8QHP1_GOSRA</name>
<evidence type="ECO:0000256" key="2">
    <source>
        <dbReference type="ARBA" id="ARBA00010617"/>
    </source>
</evidence>
<dbReference type="PANTHER" id="PTHR24296">
    <property type="entry name" value="CYTOCHROME P450"/>
    <property type="match status" value="1"/>
</dbReference>
<keyword evidence="5" id="KW-0560">Oxidoreductase</keyword>
<evidence type="ECO:0000256" key="7">
    <source>
        <dbReference type="ARBA" id="ARBA00023033"/>
    </source>
</evidence>
<protein>
    <recommendedName>
        <fullName evidence="10">Cytochrome P450</fullName>
    </recommendedName>
</protein>
<dbReference type="GO" id="GO:0004497">
    <property type="term" value="F:monooxygenase activity"/>
    <property type="evidence" value="ECO:0007669"/>
    <property type="project" value="UniProtKB-KW"/>
</dbReference>
<keyword evidence="3" id="KW-0349">Heme</keyword>
<evidence type="ECO:0000256" key="5">
    <source>
        <dbReference type="ARBA" id="ARBA00023002"/>
    </source>
</evidence>
<gene>
    <name evidence="8" type="ORF">Gorai_004257</name>
</gene>
<accession>A0A7J8QHP1</accession>
<evidence type="ECO:0000313" key="8">
    <source>
        <dbReference type="EMBL" id="MBA0601067.1"/>
    </source>
</evidence>
<dbReference type="SUPFAM" id="SSF48264">
    <property type="entry name" value="Cytochrome P450"/>
    <property type="match status" value="1"/>
</dbReference>
<organism evidence="8 9">
    <name type="scientific">Gossypium raimondii</name>
    <name type="common">Peruvian cotton</name>
    <name type="synonym">Gossypium klotzschianum subsp. raimondii</name>
    <dbReference type="NCBI Taxonomy" id="29730"/>
    <lineage>
        <taxon>Eukaryota</taxon>
        <taxon>Viridiplantae</taxon>
        <taxon>Streptophyta</taxon>
        <taxon>Embryophyta</taxon>
        <taxon>Tracheophyta</taxon>
        <taxon>Spermatophyta</taxon>
        <taxon>Magnoliopsida</taxon>
        <taxon>eudicotyledons</taxon>
        <taxon>Gunneridae</taxon>
        <taxon>Pentapetalae</taxon>
        <taxon>rosids</taxon>
        <taxon>malvids</taxon>
        <taxon>Malvales</taxon>
        <taxon>Malvaceae</taxon>
        <taxon>Malvoideae</taxon>
        <taxon>Gossypium</taxon>
    </lineage>
</organism>
<dbReference type="Proteomes" id="UP000593578">
    <property type="component" value="Unassembled WGS sequence"/>
</dbReference>
<dbReference type="EMBL" id="JABEZZ010000012">
    <property type="protein sequence ID" value="MBA0601067.1"/>
    <property type="molecule type" value="Genomic_DNA"/>
</dbReference>
<dbReference type="InterPro" id="IPR036396">
    <property type="entry name" value="Cyt_P450_sf"/>
</dbReference>
<keyword evidence="7" id="KW-0503">Monooxygenase</keyword>
<reference evidence="8 9" key="1">
    <citation type="journal article" date="2019" name="Genome Biol. Evol.">
        <title>Insights into the evolution of the New World diploid cottons (Gossypium, subgenus Houzingenia) based on genome sequencing.</title>
        <authorList>
            <person name="Grover C.E."/>
            <person name="Arick M.A. 2nd"/>
            <person name="Thrash A."/>
            <person name="Conover J.L."/>
            <person name="Sanders W.S."/>
            <person name="Peterson D.G."/>
            <person name="Frelichowski J.E."/>
            <person name="Scheffler J.A."/>
            <person name="Scheffler B.E."/>
            <person name="Wendel J.F."/>
        </authorList>
    </citation>
    <scope>NUCLEOTIDE SEQUENCE [LARGE SCALE GENOMIC DNA]</scope>
    <source>
        <strain evidence="8">8</strain>
        <tissue evidence="8">Leaf</tissue>
    </source>
</reference>
<dbReference type="AlphaFoldDB" id="A0A7J8QHP1"/>
<evidence type="ECO:0000256" key="6">
    <source>
        <dbReference type="ARBA" id="ARBA00023004"/>
    </source>
</evidence>
<sequence length="163" mass="18627">MKTFEKGAEFREIFEPFGQGILTLDSHVWKRQRKVLQSLTKNNKKYAAYLQMLEGSLIPVLEHFLRLGTELDLKDKWFQLGEEKKLSKGLGIVDDFVARELNKFVYIHAALCKTLRLYPPVPVNNKSSIEADVLPSRDCVGPRTRILLSVYSMGRSEEIGGVQ</sequence>
<dbReference type="Gene3D" id="1.10.630.10">
    <property type="entry name" value="Cytochrome P450"/>
    <property type="match status" value="1"/>
</dbReference>
<dbReference type="GO" id="GO:0005506">
    <property type="term" value="F:iron ion binding"/>
    <property type="evidence" value="ECO:0007669"/>
    <property type="project" value="InterPro"/>
</dbReference>
<evidence type="ECO:0000256" key="3">
    <source>
        <dbReference type="ARBA" id="ARBA00022617"/>
    </source>
</evidence>
<evidence type="ECO:0000313" key="9">
    <source>
        <dbReference type="Proteomes" id="UP000593578"/>
    </source>
</evidence>
<proteinExistence type="inferred from homology"/>
<dbReference type="GO" id="GO:0020037">
    <property type="term" value="F:heme binding"/>
    <property type="evidence" value="ECO:0007669"/>
    <property type="project" value="InterPro"/>
</dbReference>
<keyword evidence="4" id="KW-0479">Metal-binding</keyword>
<evidence type="ECO:0008006" key="10">
    <source>
        <dbReference type="Google" id="ProtNLM"/>
    </source>
</evidence>
<dbReference type="GO" id="GO:0016705">
    <property type="term" value="F:oxidoreductase activity, acting on paired donors, with incorporation or reduction of molecular oxygen"/>
    <property type="evidence" value="ECO:0007669"/>
    <property type="project" value="InterPro"/>
</dbReference>